<name>A0A089WUS6_9PSED</name>
<evidence type="ECO:0000313" key="2">
    <source>
        <dbReference type="EMBL" id="AIR90312.1"/>
    </source>
</evidence>
<accession>A0A089WUS6</accession>
<dbReference type="OrthoDB" id="7025110at2"/>
<keyword evidence="1" id="KW-0472">Membrane</keyword>
<dbReference type="Proteomes" id="UP000029493">
    <property type="component" value="Chromosome"/>
</dbReference>
<keyword evidence="3" id="KW-1185">Reference proteome</keyword>
<sequence length="171" mass="18668">MQPHQYALAAGIAWMVTLIILPFLIAKARRLAYARGFNEGKAFHDQSLTLQLREAKQAQDDLRTELQRAQQTCELELAARHTKIVALQASISELDARIMSYTGLAVTKADYDKLVSASSTMRLAQRTFKALQTEAEAARAGTQADVIDELAKRIHLQLSSTPSATTAGAAA</sequence>
<feature type="transmembrane region" description="Helical" evidence="1">
    <location>
        <begin position="6"/>
        <end position="26"/>
    </location>
</feature>
<dbReference type="KEGG" id="psw:LK03_13835"/>
<protein>
    <submittedName>
        <fullName evidence="2">Uncharacterized protein</fullName>
    </submittedName>
</protein>
<evidence type="ECO:0000313" key="3">
    <source>
        <dbReference type="Proteomes" id="UP000029493"/>
    </source>
</evidence>
<organism evidence="2 3">
    <name type="scientific">Pseudomonas cremoricolorata</name>
    <dbReference type="NCBI Taxonomy" id="157783"/>
    <lineage>
        <taxon>Bacteria</taxon>
        <taxon>Pseudomonadati</taxon>
        <taxon>Pseudomonadota</taxon>
        <taxon>Gammaproteobacteria</taxon>
        <taxon>Pseudomonadales</taxon>
        <taxon>Pseudomonadaceae</taxon>
        <taxon>Pseudomonas</taxon>
    </lineage>
</organism>
<dbReference type="STRING" id="157783.LK03_13835"/>
<dbReference type="AlphaFoldDB" id="A0A089WUS6"/>
<dbReference type="EMBL" id="CP009455">
    <property type="protein sequence ID" value="AIR90312.1"/>
    <property type="molecule type" value="Genomic_DNA"/>
</dbReference>
<keyword evidence="1" id="KW-0812">Transmembrane</keyword>
<keyword evidence="1" id="KW-1133">Transmembrane helix</keyword>
<evidence type="ECO:0000256" key="1">
    <source>
        <dbReference type="SAM" id="Phobius"/>
    </source>
</evidence>
<reference evidence="2 3" key="1">
    <citation type="submission" date="2014-09" db="EMBL/GenBank/DDBJ databases">
        <authorList>
            <person name="Chan K.-G."/>
        </authorList>
    </citation>
    <scope>NUCLEOTIDE SEQUENCE [LARGE SCALE GENOMIC DNA]</scope>
    <source>
        <strain evidence="2 3">ND07</strain>
    </source>
</reference>
<proteinExistence type="predicted"/>
<gene>
    <name evidence="2" type="ORF">LK03_13835</name>
</gene>